<reference evidence="2 3" key="1">
    <citation type="journal article" date="2012" name="J. Bacteriol.">
        <title>Genome sequence of the human- and animal-pathogenic strain Nocardia cyriacigeorgica GUH-2.</title>
        <authorList>
            <person name="Zoropogui A."/>
            <person name="Pujic P."/>
            <person name="Normand P."/>
            <person name="Barbe V."/>
            <person name="Beaman B."/>
            <person name="Beaman L."/>
            <person name="Boiron P."/>
            <person name="Colinon C."/>
            <person name="Deredjian A."/>
            <person name="Graindorge A."/>
            <person name="Mangenot S."/>
            <person name="Nazaret S."/>
            <person name="Neto M."/>
            <person name="Petit S."/>
            <person name="Roche D."/>
            <person name="Vallenet D."/>
            <person name="Rodriguez-Nava V."/>
            <person name="Richard Y."/>
            <person name="Cournoyer B."/>
            <person name="Blaha D."/>
        </authorList>
    </citation>
    <scope>NUCLEOTIDE SEQUENCE [LARGE SCALE GENOMIC DNA]</scope>
    <source>
        <strain evidence="2 3">GUH-2</strain>
    </source>
</reference>
<dbReference type="HOGENOM" id="CLU_266171_0_0_11"/>
<dbReference type="AlphaFoldDB" id="H6R961"/>
<keyword evidence="3" id="KW-1185">Reference proteome</keyword>
<proteinExistence type="predicted"/>
<dbReference type="Proteomes" id="UP000008190">
    <property type="component" value="Chromosome"/>
</dbReference>
<evidence type="ECO:0000313" key="3">
    <source>
        <dbReference type="Proteomes" id="UP000008190"/>
    </source>
</evidence>
<dbReference type="STRING" id="1127134.NOCYR_2867"/>
<gene>
    <name evidence="2" type="ordered locus">NOCYR_2867</name>
</gene>
<dbReference type="Pfam" id="PF12770">
    <property type="entry name" value="CHAT"/>
    <property type="match status" value="1"/>
</dbReference>
<protein>
    <recommendedName>
        <fullName evidence="1">CHAT domain-containing protein</fullName>
    </recommendedName>
</protein>
<sequence length="1246" mass="134029">MWAELDDLLRSPWPDRWKLLAARTDLIDDRIALACLDRDPLLASMIRQSVRIGVEAAHRQFPLAEALSAACAAYLADSWDERRALVVDAATALASGPELHGLSGFILTAIEQLAAEDNRSPELAAAHKITLLVRNGCDSDELEAVWALLRLPAEQLWENLSAVESWPSRAVAPAVAHVSLFTSPGISADWAAEVEQLLSAAQRVGIVRAIRQHRLVLKARSEFDNAATMQKHSKTLLDEYRGTGCGWLLTPAVALARSALEATERSASSGELLARHRAWFAHVVAACVGAGRLPARDLEHALRAQRAAAAAAHSTCAIRCDYQSDLANMISNAVMHSVLPREALREAVFHAWTVVRRDCGSPRRFVYLHTASAVMAEAVTAGVARAALLGRAVAFQHEALAQASDAARMACQNNLGNRISQALDAGLELADTYLDAIDHRQRALDSTPALQVNRPDRVINLAAGVARGVALGIVNESRYRDVLDMLYALETWDFGSDHKRAVYFAATAARIFDGVSTGILPTSDLAKALDLQRQAMALTPVGHPHRAAVAAGLAARILDAVEGGILPIEDVTEAVAWARESLELTRRPNDKYADRASNLAVILRRAADLGTLSDDARREAVDLLRAATATTAATNPHHASFLDGLASGIAATVESGALPAAHLKEALQLQRRALARTPPGHPDRAMMLFNLGNRLADSVHAGRQVRDALTESIELHRAALALTSRSNPQYLLYVTNLGCRLADCVDARLMPAAEAADEMDTLIDIVWTALAGTSWSARQRRIHLGVIEKFVAVAPIVILRGHGEAAAVSAIETLRNHLLPERSVPTEPDAAVALELRLRFRDAVQHYLRTRRLYNSGFASIADAVAARARLSAAIEPIRQHHDPEFAARPRIQNLTAALAPGQLAVYVLAGTHGGAAIPVTTAGPIPAIELPRLTLARARVAPTLLGDRNGIRHVARWLQSALVTPIEQALPNHKRWLVIPTGTLALLPVHAAGSRTRDWADDRIEISVVPGLSGATSRPTTPATDAGVAAVATADDLPFLRAEQAVIQACRPAYTVLDGQDCAAVLTAAASARILILSGHAHPSTDYGAGLQFGDGTLVVDHLARLPRHERELAVVNSCWGARAATTLVDESVGLPHALLEAGFRSVSASLWPVRDIVSFLFIGKLLTSDAPQHHDGTELVRATRTWLRTATGAELRQFVQTLSPRLSLPFVTKLILEDWCASLPPDTAEFGEPADWGAFARYGK</sequence>
<dbReference type="InterPro" id="IPR024983">
    <property type="entry name" value="CHAT_dom"/>
</dbReference>
<feature type="domain" description="CHAT" evidence="1">
    <location>
        <begin position="954"/>
        <end position="1245"/>
    </location>
</feature>
<organism evidence="2 3">
    <name type="scientific">Nocardia cyriacigeorgica (strain GUH-2)</name>
    <dbReference type="NCBI Taxonomy" id="1127134"/>
    <lineage>
        <taxon>Bacteria</taxon>
        <taxon>Bacillati</taxon>
        <taxon>Actinomycetota</taxon>
        <taxon>Actinomycetes</taxon>
        <taxon>Mycobacteriales</taxon>
        <taxon>Nocardiaceae</taxon>
        <taxon>Nocardia</taxon>
    </lineage>
</organism>
<dbReference type="KEGG" id="ncy:NOCYR_2867"/>
<accession>H6R961</accession>
<evidence type="ECO:0000313" key="2">
    <source>
        <dbReference type="EMBL" id="CCF63636.1"/>
    </source>
</evidence>
<evidence type="ECO:0000259" key="1">
    <source>
        <dbReference type="Pfam" id="PF12770"/>
    </source>
</evidence>
<dbReference type="EMBL" id="FO082843">
    <property type="protein sequence ID" value="CCF63636.1"/>
    <property type="molecule type" value="Genomic_DNA"/>
</dbReference>
<name>H6R961_NOCCG</name>
<dbReference type="eggNOG" id="COG4995">
    <property type="taxonomic scope" value="Bacteria"/>
</dbReference>